<feature type="transmembrane region" description="Helical" evidence="1">
    <location>
        <begin position="117"/>
        <end position="134"/>
    </location>
</feature>
<dbReference type="OrthoDB" id="2560628at2759"/>
<keyword evidence="1" id="KW-0472">Membrane</keyword>
<name>A0A1J9R8W1_9PEZI</name>
<evidence type="ECO:0000259" key="2">
    <source>
        <dbReference type="Pfam" id="PF24800"/>
    </source>
</evidence>
<feature type="domain" description="DUF7702" evidence="2">
    <location>
        <begin position="4"/>
        <end position="250"/>
    </location>
</feature>
<feature type="transmembrane region" description="Helical" evidence="1">
    <location>
        <begin position="12"/>
        <end position="30"/>
    </location>
</feature>
<dbReference type="InterPro" id="IPR056119">
    <property type="entry name" value="DUF7702"/>
</dbReference>
<evidence type="ECO:0000256" key="1">
    <source>
        <dbReference type="SAM" id="Phobius"/>
    </source>
</evidence>
<accession>A0A1J9R8W1</accession>
<sequence length="272" mass="28591">MPHLTTRNNISIALIALYTPALLLSLLLTARHGLRRSSGWRFLLTFSLARLLAAAFQLSTIAHPSDASLYIGEWVLLGIALSPLELVSLGLLSRVAGSINKTRPETAVTITPRHVRMVQVLNAAGLALAVAGGVEAAGNVGAGGRVQVSGLTKGAVGLFVASFVAIVGIAAVVWKDVACAEPGEKRLLVAVGGTTPFLLVRVVYTALSVYTGEMRFNPVMGDVGYLLGMALVMELVIVYAFLGVGLTLKKVGKGEEREVEGKVEMSAKRMSA</sequence>
<reference evidence="3 4" key="1">
    <citation type="submission" date="2016-10" db="EMBL/GenBank/DDBJ databases">
        <title>Proteomics and genomics reveal pathogen-plant mechanisms compatible with a hemibiotrophic lifestyle of Diplodia corticola.</title>
        <authorList>
            <person name="Fernandes I."/>
            <person name="De Jonge R."/>
            <person name="Van De Peer Y."/>
            <person name="Devreese B."/>
            <person name="Alves A."/>
            <person name="Esteves A.C."/>
        </authorList>
    </citation>
    <scope>NUCLEOTIDE SEQUENCE [LARGE SCALE GENOMIC DNA]</scope>
    <source>
        <strain evidence="3 4">CBS 112549</strain>
    </source>
</reference>
<dbReference type="PANTHER" id="PTHR42109">
    <property type="entry name" value="UNPLACED GENOMIC SCAFFOLD UM_SCAF_CONTIG_1.265, WHOLE GENOME SHOTGUN SEQUENCE"/>
    <property type="match status" value="1"/>
</dbReference>
<comment type="caution">
    <text evidence="3">The sequence shown here is derived from an EMBL/GenBank/DDBJ whole genome shotgun (WGS) entry which is preliminary data.</text>
</comment>
<organism evidence="3 4">
    <name type="scientific">Diplodia corticola</name>
    <dbReference type="NCBI Taxonomy" id="236234"/>
    <lineage>
        <taxon>Eukaryota</taxon>
        <taxon>Fungi</taxon>
        <taxon>Dikarya</taxon>
        <taxon>Ascomycota</taxon>
        <taxon>Pezizomycotina</taxon>
        <taxon>Dothideomycetes</taxon>
        <taxon>Dothideomycetes incertae sedis</taxon>
        <taxon>Botryosphaeriales</taxon>
        <taxon>Botryosphaeriaceae</taxon>
        <taxon>Diplodia</taxon>
    </lineage>
</organism>
<dbReference type="AlphaFoldDB" id="A0A1J9R8W1"/>
<feature type="transmembrane region" description="Helical" evidence="1">
    <location>
        <begin position="224"/>
        <end position="248"/>
    </location>
</feature>
<dbReference type="PANTHER" id="PTHR42109:SF2">
    <property type="entry name" value="INTEGRAL MEMBRANE PROTEIN"/>
    <property type="match status" value="1"/>
</dbReference>
<keyword evidence="4" id="KW-1185">Reference proteome</keyword>
<dbReference type="EMBL" id="MNUE01000005">
    <property type="protein sequence ID" value="OJD37998.1"/>
    <property type="molecule type" value="Genomic_DNA"/>
</dbReference>
<keyword evidence="1 3" id="KW-0812">Transmembrane</keyword>
<feature type="transmembrane region" description="Helical" evidence="1">
    <location>
        <begin position="186"/>
        <end position="204"/>
    </location>
</feature>
<dbReference type="Pfam" id="PF24800">
    <property type="entry name" value="DUF7702"/>
    <property type="match status" value="1"/>
</dbReference>
<dbReference type="Proteomes" id="UP000183809">
    <property type="component" value="Unassembled WGS sequence"/>
</dbReference>
<dbReference type="GeneID" id="31017164"/>
<keyword evidence="1" id="KW-1133">Transmembrane helix</keyword>
<protein>
    <submittedName>
        <fullName evidence="3">Transmembrane protein</fullName>
    </submittedName>
</protein>
<feature type="transmembrane region" description="Helical" evidence="1">
    <location>
        <begin position="154"/>
        <end position="174"/>
    </location>
</feature>
<evidence type="ECO:0000313" key="3">
    <source>
        <dbReference type="EMBL" id="OJD37998.1"/>
    </source>
</evidence>
<proteinExistence type="predicted"/>
<gene>
    <name evidence="3" type="ORF">BKCO1_500079</name>
</gene>
<feature type="transmembrane region" description="Helical" evidence="1">
    <location>
        <begin position="74"/>
        <end position="96"/>
    </location>
</feature>
<feature type="transmembrane region" description="Helical" evidence="1">
    <location>
        <begin position="42"/>
        <end position="62"/>
    </location>
</feature>
<evidence type="ECO:0000313" key="4">
    <source>
        <dbReference type="Proteomes" id="UP000183809"/>
    </source>
</evidence>
<dbReference type="STRING" id="236234.A0A1J9R8W1"/>
<dbReference type="RefSeq" id="XP_020134026.1">
    <property type="nucleotide sequence ID" value="XM_020276903.1"/>
</dbReference>